<proteinExistence type="predicted"/>
<dbReference type="EMBL" id="CP020991">
    <property type="protein sequence ID" value="AUO19959.1"/>
    <property type="molecule type" value="Genomic_DNA"/>
</dbReference>
<evidence type="ECO:0000256" key="1">
    <source>
        <dbReference type="SAM" id="Phobius"/>
    </source>
</evidence>
<evidence type="ECO:0000313" key="3">
    <source>
        <dbReference type="Proteomes" id="UP000235589"/>
    </source>
</evidence>
<evidence type="ECO:0008006" key="4">
    <source>
        <dbReference type="Google" id="ProtNLM"/>
    </source>
</evidence>
<feature type="transmembrane region" description="Helical" evidence="1">
    <location>
        <begin position="7"/>
        <end position="28"/>
    </location>
</feature>
<keyword evidence="3" id="KW-1185">Reference proteome</keyword>
<dbReference type="InterPro" id="IPR025480">
    <property type="entry name" value="DUF4330"/>
</dbReference>
<keyword evidence="1" id="KW-0812">Transmembrane</keyword>
<dbReference type="AlphaFoldDB" id="A0A2K9P551"/>
<gene>
    <name evidence="2" type="ORF">B9O19_01810</name>
</gene>
<keyword evidence="1" id="KW-0472">Membrane</keyword>
<name>A0A2K9P551_9FIRM</name>
<dbReference type="GeneID" id="98063190"/>
<keyword evidence="1" id="KW-1133">Transmembrane helix</keyword>
<dbReference type="KEGG" id="mpec:B9O19_01810"/>
<reference evidence="2 3" key="1">
    <citation type="submission" date="2017-04" db="EMBL/GenBank/DDBJ databases">
        <title>Monoglobus pectinilyticus 14 draft genome.</title>
        <authorList>
            <person name="Kim C."/>
            <person name="Rosendale D.I."/>
            <person name="Kelly W.J."/>
            <person name="Tannock G.W."/>
            <person name="Patchett M.L."/>
            <person name="Jordens J.Z."/>
        </authorList>
    </citation>
    <scope>NUCLEOTIDE SEQUENCE [LARGE SCALE GENOMIC DNA]</scope>
    <source>
        <strain evidence="2 3">14</strain>
    </source>
</reference>
<dbReference type="RefSeq" id="WP_102366115.1">
    <property type="nucleotide sequence ID" value="NZ_CP020991.1"/>
</dbReference>
<dbReference type="Proteomes" id="UP000235589">
    <property type="component" value="Chromosome"/>
</dbReference>
<protein>
    <recommendedName>
        <fullName evidence="4">DUF4330 domain-containing protein</fullName>
    </recommendedName>
</protein>
<evidence type="ECO:0000313" key="2">
    <source>
        <dbReference type="EMBL" id="AUO19959.1"/>
    </source>
</evidence>
<dbReference type="OrthoDB" id="10008977at2"/>
<dbReference type="Pfam" id="PF14221">
    <property type="entry name" value="DUF4330"/>
    <property type="match status" value="1"/>
</dbReference>
<sequence length="160" mass="17206">MKAKFNAIDFIIILVIAAIIAVGSYYLVSTMGGGTSGKSAGGNVKATFEIEFANKEEYLTEMPKIGDKVTVGVKEKMPATVTDVRIVPAETVAYDLNQGTAQWQEIPGKYDIYVTMEADAVDTGKQININNSPIRVGDSDAVRSKGWAGYGFVTQLNVSE</sequence>
<organism evidence="2 3">
    <name type="scientific">Monoglobus pectinilyticus</name>
    <dbReference type="NCBI Taxonomy" id="1981510"/>
    <lineage>
        <taxon>Bacteria</taxon>
        <taxon>Bacillati</taxon>
        <taxon>Bacillota</taxon>
        <taxon>Clostridia</taxon>
        <taxon>Monoglobales</taxon>
        <taxon>Monoglobaceae</taxon>
        <taxon>Monoglobus</taxon>
    </lineage>
</organism>
<accession>A0A2K9P551</accession>